<feature type="chain" id="PRO_5046054608" evidence="1">
    <location>
        <begin position="22"/>
        <end position="319"/>
    </location>
</feature>
<dbReference type="PANTHER" id="PTHR35271">
    <property type="entry name" value="ABC TRANSPORTER, SUBSTRATE-BINDING LIPOPROTEIN-RELATED"/>
    <property type="match status" value="1"/>
</dbReference>
<feature type="signal peptide" evidence="1">
    <location>
        <begin position="1"/>
        <end position="21"/>
    </location>
</feature>
<dbReference type="Proteomes" id="UP001163739">
    <property type="component" value="Chromosome"/>
</dbReference>
<evidence type="ECO:0000313" key="3">
    <source>
        <dbReference type="Proteomes" id="UP001163739"/>
    </source>
</evidence>
<dbReference type="InterPro" id="IPR028082">
    <property type="entry name" value="Peripla_BP_I"/>
</dbReference>
<dbReference type="InterPro" id="IPR007487">
    <property type="entry name" value="ABC_transpt-TYRBP-like"/>
</dbReference>
<dbReference type="CDD" id="cd06325">
    <property type="entry name" value="PBP1_ABC_unchar_transporter"/>
    <property type="match status" value="1"/>
</dbReference>
<evidence type="ECO:0000313" key="2">
    <source>
        <dbReference type="EMBL" id="UZE97667.1"/>
    </source>
</evidence>
<protein>
    <submittedName>
        <fullName evidence="2">ABC transporter substrate-binding protein</fullName>
    </submittedName>
</protein>
<evidence type="ECO:0000256" key="1">
    <source>
        <dbReference type="SAM" id="SignalP"/>
    </source>
</evidence>
<dbReference type="PANTHER" id="PTHR35271:SF1">
    <property type="entry name" value="ABC TRANSPORTER, SUBSTRATE-BINDING LIPOPROTEIN"/>
    <property type="match status" value="1"/>
</dbReference>
<keyword evidence="3" id="KW-1185">Reference proteome</keyword>
<dbReference type="RefSeq" id="WP_265049143.1">
    <property type="nucleotide sequence ID" value="NZ_CP100390.1"/>
</dbReference>
<gene>
    <name evidence="2" type="ORF">NKI27_08010</name>
</gene>
<keyword evidence="1" id="KW-0732">Signal</keyword>
<dbReference type="EMBL" id="CP100390">
    <property type="protein sequence ID" value="UZE97667.1"/>
    <property type="molecule type" value="Genomic_DNA"/>
</dbReference>
<proteinExistence type="predicted"/>
<dbReference type="SUPFAM" id="SSF53822">
    <property type="entry name" value="Periplasmic binding protein-like I"/>
    <property type="match status" value="1"/>
</dbReference>
<organism evidence="2 3">
    <name type="scientific">Alkalimarinus alittae</name>
    <dbReference type="NCBI Taxonomy" id="2961619"/>
    <lineage>
        <taxon>Bacteria</taxon>
        <taxon>Pseudomonadati</taxon>
        <taxon>Pseudomonadota</taxon>
        <taxon>Gammaproteobacteria</taxon>
        <taxon>Alteromonadales</taxon>
        <taxon>Alteromonadaceae</taxon>
        <taxon>Alkalimarinus</taxon>
    </lineage>
</organism>
<sequence length="319" mass="33476">MLKPMKLIALMLACSVSLVVAAEQKSVAITQIVEHPALDSVRLGVKDELTEQGFIAGKNLKWQYESAQGNPTTAAQIARKFAGESPDVIVAIATPSAQTAAAAARNTAIVFSAVTDPVGAKLVKNLEKPGGNITGTTDMLPVKKHLELVKQLVPNIKTIGTIYNPGEANSVTIVELLEKVAPELGIKVVRSAATKSSDVLTAARSLVGKVDAIYLPTDNTVISAAEAVIKVGEQNKLPVIAADTDTVKRGAIAALGFNYYDVGRQTGAIVALILNGQKPGDIPVQGVNKMELHINPGAAERMGLTLPEGILEIAKEVIR</sequence>
<dbReference type="Gene3D" id="3.40.50.2300">
    <property type="match status" value="2"/>
</dbReference>
<name>A0ABY6N6P2_9ALTE</name>
<dbReference type="Pfam" id="PF04392">
    <property type="entry name" value="ABC_sub_bind"/>
    <property type="match status" value="1"/>
</dbReference>
<accession>A0ABY6N6P2</accession>
<reference evidence="2" key="1">
    <citation type="submission" date="2022-06" db="EMBL/GenBank/DDBJ databases">
        <title>Alkalimarinus sp. nov., isolated from gut of a Alitta virens.</title>
        <authorList>
            <person name="Yang A.I."/>
            <person name="Shin N.-R."/>
        </authorList>
    </citation>
    <scope>NUCLEOTIDE SEQUENCE</scope>
    <source>
        <strain evidence="2">A2M4</strain>
    </source>
</reference>